<organism evidence="8 9">
    <name type="scientific">Roseomonas elaeocarpi</name>
    <dbReference type="NCBI Taxonomy" id="907779"/>
    <lineage>
        <taxon>Bacteria</taxon>
        <taxon>Pseudomonadati</taxon>
        <taxon>Pseudomonadota</taxon>
        <taxon>Alphaproteobacteria</taxon>
        <taxon>Acetobacterales</taxon>
        <taxon>Roseomonadaceae</taxon>
        <taxon>Roseomonas</taxon>
    </lineage>
</organism>
<dbReference type="GO" id="GO:0032259">
    <property type="term" value="P:methylation"/>
    <property type="evidence" value="ECO:0007669"/>
    <property type="project" value="UniProtKB-KW"/>
</dbReference>
<keyword evidence="5" id="KW-0949">S-adenosyl-L-methionine</keyword>
<protein>
    <recommendedName>
        <fullName evidence="2">site-specific DNA-methyltransferase (adenine-specific)</fullName>
        <ecNumber evidence="2">2.1.1.72</ecNumber>
    </recommendedName>
</protein>
<gene>
    <name evidence="8" type="ORF">ACFFGY_16015</name>
</gene>
<accession>A0ABV6JVK0</accession>
<keyword evidence="4 8" id="KW-0808">Transferase</keyword>
<dbReference type="InterPro" id="IPR050953">
    <property type="entry name" value="N4_N6_ade-DNA_methylase"/>
</dbReference>
<dbReference type="EMBL" id="JBHLUN010000010">
    <property type="protein sequence ID" value="MFC0409759.1"/>
    <property type="molecule type" value="Genomic_DNA"/>
</dbReference>
<dbReference type="PANTHER" id="PTHR33841">
    <property type="entry name" value="DNA METHYLTRANSFERASE YEEA-RELATED"/>
    <property type="match status" value="1"/>
</dbReference>
<dbReference type="InterPro" id="IPR029063">
    <property type="entry name" value="SAM-dependent_MTases_sf"/>
</dbReference>
<evidence type="ECO:0000259" key="7">
    <source>
        <dbReference type="Pfam" id="PF02384"/>
    </source>
</evidence>
<evidence type="ECO:0000313" key="8">
    <source>
        <dbReference type="EMBL" id="MFC0409759.1"/>
    </source>
</evidence>
<evidence type="ECO:0000256" key="1">
    <source>
        <dbReference type="ARBA" id="ARBA00006594"/>
    </source>
</evidence>
<keyword evidence="3 8" id="KW-0489">Methyltransferase</keyword>
<name>A0ABV6JVK0_9PROT</name>
<dbReference type="SUPFAM" id="SSF53335">
    <property type="entry name" value="S-adenosyl-L-methionine-dependent methyltransferases"/>
    <property type="match status" value="1"/>
</dbReference>
<dbReference type="RefSeq" id="WP_377045503.1">
    <property type="nucleotide sequence ID" value="NZ_JBHLUN010000010.1"/>
</dbReference>
<dbReference type="PANTHER" id="PTHR33841:SF5">
    <property type="entry name" value="DNA METHYLASE (MODIFICATION METHYLASE) (METHYLTRANSFERASE)-RELATED"/>
    <property type="match status" value="1"/>
</dbReference>
<dbReference type="CDD" id="cd02440">
    <property type="entry name" value="AdoMet_MTases"/>
    <property type="match status" value="1"/>
</dbReference>
<reference evidence="8 9" key="1">
    <citation type="submission" date="2024-09" db="EMBL/GenBank/DDBJ databases">
        <authorList>
            <person name="Sun Q."/>
            <person name="Mori K."/>
        </authorList>
    </citation>
    <scope>NUCLEOTIDE SEQUENCE [LARGE SCALE GENOMIC DNA]</scope>
    <source>
        <strain evidence="8 9">TBRC 5777</strain>
    </source>
</reference>
<comment type="catalytic activity">
    <reaction evidence="6">
        <text>a 2'-deoxyadenosine in DNA + S-adenosyl-L-methionine = an N(6)-methyl-2'-deoxyadenosine in DNA + S-adenosyl-L-homocysteine + H(+)</text>
        <dbReference type="Rhea" id="RHEA:15197"/>
        <dbReference type="Rhea" id="RHEA-COMP:12418"/>
        <dbReference type="Rhea" id="RHEA-COMP:12419"/>
        <dbReference type="ChEBI" id="CHEBI:15378"/>
        <dbReference type="ChEBI" id="CHEBI:57856"/>
        <dbReference type="ChEBI" id="CHEBI:59789"/>
        <dbReference type="ChEBI" id="CHEBI:90615"/>
        <dbReference type="ChEBI" id="CHEBI:90616"/>
        <dbReference type="EC" id="2.1.1.72"/>
    </reaction>
</comment>
<evidence type="ECO:0000256" key="3">
    <source>
        <dbReference type="ARBA" id="ARBA00022603"/>
    </source>
</evidence>
<dbReference type="Gene3D" id="3.40.50.150">
    <property type="entry name" value="Vaccinia Virus protein VP39"/>
    <property type="match status" value="1"/>
</dbReference>
<proteinExistence type="inferred from homology"/>
<keyword evidence="9" id="KW-1185">Reference proteome</keyword>
<sequence>MFAEAECHNGYHHLLLDGGLGSFAFSESSERIWRDPRTAAWAWSSGVPHHVTVTAQEVSVVRWDRPGAEEFSRQSVENDLSAFYSYLVADRVQSTRRVVEHLVDVFQRTRSLIHGTVEDGAAVRAYLGILAKAINRAEVSHPISLPDPDLLASLPAATVDLLVARTLAASGHSLGHSKVCLLPDLAVRHAGSEIFQEAHFALVSAGDGDLLDGMSPAKSIRKTRGTSHFTPPALARSLVEQTFAELGDLSILPTLTVLDPACGSGSFLYEAVRTARRADFKGQLKLIGRDLSRAAVDMARFVLNFAARDWSPNGGIDVDIEVADALETEMPQVDAVLMNPPFMAWSVMNGALRDRVKQILGDAARGRGDISMAFVSRALDAVRPGGAIGAVMPASILASSAAEGWRSSIRDRADLRLVASLGEYGLFAYAAVNVAALVAKRHSARVRDDRDVVAVVGGRTPEATGDALRAIRGVADTVTYGTAQQSWQVFAVPQAVFDKAPTWRPFNPVVRQALSRLETLGLTRPLGEVFEVLQGARTGWVNGFVLNSAQLSALKKSEQRFFRPAAMGDNVVNGSLEKDRYVFFPYNEDGPLLASETDLHRELPEYFERYLLPRRDMLSHRKTHIGRSDWWTLARPRGWNSSSRARIVSKYFGGVGGFALDRDGAYVVVQGFGWFLRRTAANQQMNALIGISDDDEEQADFFEAEGAYEASNIREKDLLSAYVSLFNSNVFEQLLATFSSHVAGGQYDLSWRFVRHIPIPDFDLLWKREAQASEIARLIELGEEPDPEDRAWSRKVDRALHGFYGAELLALL</sequence>
<evidence type="ECO:0000256" key="5">
    <source>
        <dbReference type="ARBA" id="ARBA00022691"/>
    </source>
</evidence>
<dbReference type="Pfam" id="PF02384">
    <property type="entry name" value="N6_Mtase"/>
    <property type="match status" value="1"/>
</dbReference>
<dbReference type="PRINTS" id="PR00507">
    <property type="entry name" value="N12N6MTFRASE"/>
</dbReference>
<evidence type="ECO:0000313" key="9">
    <source>
        <dbReference type="Proteomes" id="UP001589865"/>
    </source>
</evidence>
<comment type="caution">
    <text evidence="8">The sequence shown here is derived from an EMBL/GenBank/DDBJ whole genome shotgun (WGS) entry which is preliminary data.</text>
</comment>
<evidence type="ECO:0000256" key="4">
    <source>
        <dbReference type="ARBA" id="ARBA00022679"/>
    </source>
</evidence>
<dbReference type="EC" id="2.1.1.72" evidence="2"/>
<comment type="similarity">
    <text evidence="1">Belongs to the N(4)/N(6)-methyltransferase family.</text>
</comment>
<feature type="domain" description="DNA methylase adenine-specific" evidence="7">
    <location>
        <begin position="224"/>
        <end position="449"/>
    </location>
</feature>
<dbReference type="GO" id="GO:0008168">
    <property type="term" value="F:methyltransferase activity"/>
    <property type="evidence" value="ECO:0007669"/>
    <property type="project" value="UniProtKB-KW"/>
</dbReference>
<evidence type="ECO:0000256" key="6">
    <source>
        <dbReference type="ARBA" id="ARBA00047942"/>
    </source>
</evidence>
<dbReference type="InterPro" id="IPR003356">
    <property type="entry name" value="DNA_methylase_A-5"/>
</dbReference>
<dbReference type="Proteomes" id="UP001589865">
    <property type="component" value="Unassembled WGS sequence"/>
</dbReference>
<evidence type="ECO:0000256" key="2">
    <source>
        <dbReference type="ARBA" id="ARBA00011900"/>
    </source>
</evidence>